<dbReference type="AlphaFoldDB" id="A0A6C0BKQ8"/>
<organism evidence="2">
    <name type="scientific">viral metagenome</name>
    <dbReference type="NCBI Taxonomy" id="1070528"/>
    <lineage>
        <taxon>unclassified sequences</taxon>
        <taxon>metagenomes</taxon>
        <taxon>organismal metagenomes</taxon>
    </lineage>
</organism>
<name>A0A6C0BKQ8_9ZZZZ</name>
<dbReference type="EMBL" id="MN739177">
    <property type="protein sequence ID" value="QHS92264.1"/>
    <property type="molecule type" value="Genomic_DNA"/>
</dbReference>
<accession>A0A6C0BKQ8</accession>
<feature type="region of interest" description="Disordered" evidence="1">
    <location>
        <begin position="1"/>
        <end position="21"/>
    </location>
</feature>
<proteinExistence type="predicted"/>
<reference evidence="2" key="1">
    <citation type="journal article" date="2020" name="Nature">
        <title>Giant virus diversity and host interactions through global metagenomics.</title>
        <authorList>
            <person name="Schulz F."/>
            <person name="Roux S."/>
            <person name="Paez-Espino D."/>
            <person name="Jungbluth S."/>
            <person name="Walsh D.A."/>
            <person name="Denef V.J."/>
            <person name="McMahon K.D."/>
            <person name="Konstantinidis K.T."/>
            <person name="Eloe-Fadrosh E.A."/>
            <person name="Kyrpides N.C."/>
            <person name="Woyke T."/>
        </authorList>
    </citation>
    <scope>NUCLEOTIDE SEQUENCE</scope>
    <source>
        <strain evidence="2">GVMAG-M-3300014204-73</strain>
    </source>
</reference>
<protein>
    <submittedName>
        <fullName evidence="2">Uncharacterized protein</fullName>
    </submittedName>
</protein>
<evidence type="ECO:0000313" key="2">
    <source>
        <dbReference type="EMBL" id="QHS92264.1"/>
    </source>
</evidence>
<sequence>MSISVGQTPHTDRGDQQYIISQPHDLFPTISREQWFGRNIRHSILSATESRDSLDTQSIW</sequence>
<evidence type="ECO:0000256" key="1">
    <source>
        <dbReference type="SAM" id="MobiDB-lite"/>
    </source>
</evidence>